<feature type="binding site" evidence="11">
    <location>
        <position position="36"/>
    </location>
    <ligand>
        <name>substrate</name>
    </ligand>
</feature>
<evidence type="ECO:0000256" key="1">
    <source>
        <dbReference type="ARBA" id="ARBA00000642"/>
    </source>
</evidence>
<evidence type="ECO:0000256" key="3">
    <source>
        <dbReference type="ARBA" id="ARBA00008982"/>
    </source>
</evidence>
<sequence length="392" mass="41952">MSVIRVTDLDLKGKRVFIRADLNVPVKDGKVTSDARISASMGTIDYCLKQGGKVMVTSHLGRPEEGVWSGENSLKPVADNISERLGKPVRLVKDWVDGNFDVAEGELVILENCRFNKGEKKNADETAQKYARLCDVFVMDAFGTAHRAEASTYGIARYAPVACAGILLTEELDALTRALLDPARPMVAIVGGSKVSTKLTVLESLSEKVDQLVVGGGIANTFLKAAGKNVGKSLCEDDLVPTAKMLMEKMAKRNATIPIAVDVVVGKKFDASEPAVLKDAGAVTDDDMIFDVGPKSARELSDIIMNSGTVVWNGPVGVFEFDQFGAGTRTIAMAIAHTKAFTLAGGGDTIAAIQKYDIYDKVSYISTAGGAFLEFLEGKKLPAVEILEQRAQ</sequence>
<dbReference type="Pfam" id="PF00162">
    <property type="entry name" value="PGK"/>
    <property type="match status" value="1"/>
</dbReference>
<accession>Q4JDH4</accession>
<dbReference type="GO" id="GO:0005829">
    <property type="term" value="C:cytosol"/>
    <property type="evidence" value="ECO:0007669"/>
    <property type="project" value="TreeGrafter"/>
</dbReference>
<keyword evidence="10 11" id="KW-0067">ATP-binding</keyword>
<evidence type="ECO:0000256" key="11">
    <source>
        <dbReference type="HAMAP-Rule" id="MF_00145"/>
    </source>
</evidence>
<dbReference type="PIRSF" id="PIRSF000724">
    <property type="entry name" value="Pgk"/>
    <property type="match status" value="1"/>
</dbReference>
<dbReference type="FunFam" id="3.40.50.1260:FF:000001">
    <property type="entry name" value="Phosphoglycerate kinase"/>
    <property type="match status" value="1"/>
</dbReference>
<feature type="binding site" evidence="11 12">
    <location>
        <begin position="21"/>
        <end position="23"/>
    </location>
    <ligand>
        <name>substrate</name>
    </ligand>
</feature>
<dbReference type="InterPro" id="IPR001576">
    <property type="entry name" value="Phosphoglycerate_kinase"/>
</dbReference>
<dbReference type="UniPathway" id="UPA00109">
    <property type="reaction ID" value="UER00185"/>
</dbReference>
<feature type="binding site" evidence="11 13">
    <location>
        <position position="198"/>
    </location>
    <ligand>
        <name>ATP</name>
        <dbReference type="ChEBI" id="CHEBI:30616"/>
    </ligand>
</feature>
<evidence type="ECO:0000256" key="9">
    <source>
        <dbReference type="ARBA" id="ARBA00022777"/>
    </source>
</evidence>
<evidence type="ECO:0000256" key="14">
    <source>
        <dbReference type="RuleBase" id="RU000532"/>
    </source>
</evidence>
<evidence type="ECO:0000256" key="4">
    <source>
        <dbReference type="ARBA" id="ARBA00011245"/>
    </source>
</evidence>
<comment type="catalytic activity">
    <reaction evidence="1 11 14">
        <text>(2R)-3-phosphoglycerate + ATP = (2R)-3-phospho-glyceroyl phosphate + ADP</text>
        <dbReference type="Rhea" id="RHEA:14801"/>
        <dbReference type="ChEBI" id="CHEBI:30616"/>
        <dbReference type="ChEBI" id="CHEBI:57604"/>
        <dbReference type="ChEBI" id="CHEBI:58272"/>
        <dbReference type="ChEBI" id="CHEBI:456216"/>
        <dbReference type="EC" id="2.7.2.3"/>
    </reaction>
</comment>
<dbReference type="PROSITE" id="PS00111">
    <property type="entry name" value="PGLYCERATE_KINASE"/>
    <property type="match status" value="1"/>
</dbReference>
<dbReference type="SUPFAM" id="SSF53748">
    <property type="entry name" value="Phosphoglycerate kinase"/>
    <property type="match status" value="1"/>
</dbReference>
<evidence type="ECO:0000256" key="8">
    <source>
        <dbReference type="ARBA" id="ARBA00022741"/>
    </source>
</evidence>
<comment type="caution">
    <text evidence="11">Lacks conserved residue(s) required for the propagation of feature annotation.</text>
</comment>
<feature type="binding site" evidence="11 13">
    <location>
        <begin position="346"/>
        <end position="349"/>
    </location>
    <ligand>
        <name>ATP</name>
        <dbReference type="ChEBI" id="CHEBI:30616"/>
    </ligand>
</feature>
<dbReference type="InterPro" id="IPR015824">
    <property type="entry name" value="Phosphoglycerate_kinase_N"/>
</dbReference>
<dbReference type="InterPro" id="IPR015911">
    <property type="entry name" value="Phosphoglycerate_kinase_CS"/>
</dbReference>
<dbReference type="AlphaFoldDB" id="Q4JDH4"/>
<comment type="subcellular location">
    <subcellularLocation>
        <location evidence="2 11">Cytoplasm</location>
    </subcellularLocation>
</comment>
<comment type="similarity">
    <text evidence="3 11 14">Belongs to the phosphoglycerate kinase family.</text>
</comment>
<feature type="binding site" evidence="12">
    <location>
        <position position="114"/>
    </location>
    <ligand>
        <name>(2R)-3-phosphoglycerate</name>
        <dbReference type="ChEBI" id="CHEBI:58272"/>
    </ligand>
</feature>
<dbReference type="GO" id="GO:0043531">
    <property type="term" value="F:ADP binding"/>
    <property type="evidence" value="ECO:0007669"/>
    <property type="project" value="TreeGrafter"/>
</dbReference>
<evidence type="ECO:0000256" key="5">
    <source>
        <dbReference type="ARBA" id="ARBA00013061"/>
    </source>
</evidence>
<protein>
    <recommendedName>
        <fullName evidence="5 11">Phosphoglycerate kinase</fullName>
        <ecNumber evidence="5 11">2.7.2.3</ecNumber>
    </recommendedName>
</protein>
<evidence type="ECO:0000256" key="13">
    <source>
        <dbReference type="PIRSR" id="PIRSR000724-2"/>
    </source>
</evidence>
<dbReference type="GO" id="GO:0006096">
    <property type="term" value="P:glycolytic process"/>
    <property type="evidence" value="ECO:0007669"/>
    <property type="project" value="UniProtKB-UniRule"/>
</dbReference>
<evidence type="ECO:0000256" key="10">
    <source>
        <dbReference type="ARBA" id="ARBA00022840"/>
    </source>
</evidence>
<dbReference type="EC" id="2.7.2.3" evidence="5 11"/>
<organism evidence="15">
    <name type="scientific">Nitrosospira sp. GS832</name>
    <dbReference type="NCBI Taxonomy" id="289297"/>
    <lineage>
        <taxon>Bacteria</taxon>
        <taxon>Pseudomonadati</taxon>
        <taxon>Pseudomonadota</taxon>
        <taxon>Betaproteobacteria</taxon>
        <taxon>Nitrosomonadales</taxon>
        <taxon>Nitrosomonadaceae</taxon>
        <taxon>Nitrosospira</taxon>
    </lineage>
</organism>
<dbReference type="GO" id="GO:0006094">
    <property type="term" value="P:gluconeogenesis"/>
    <property type="evidence" value="ECO:0007669"/>
    <property type="project" value="TreeGrafter"/>
</dbReference>
<feature type="binding site" evidence="11">
    <location>
        <position position="114"/>
    </location>
    <ligand>
        <name>substrate</name>
    </ligand>
</feature>
<keyword evidence="9 11" id="KW-0418">Kinase</keyword>
<dbReference type="PANTHER" id="PTHR11406">
    <property type="entry name" value="PHOSPHOGLYCERATE KINASE"/>
    <property type="match status" value="1"/>
</dbReference>
<reference evidence="15" key="1">
    <citation type="journal article" date="2005" name="J. Biosci. Bioeng.">
        <title>Phylogenetic relationships among ammonia-oxidizing bacteria as revealed by gene sequences of glyceraldehyde 3-phosphate dehydrogenase and phosphoglycerate kinase.</title>
        <authorList>
            <person name="Ida T."/>
            <person name="Kugimiya M."/>
            <person name="Kogure M."/>
            <person name="Takahashi R."/>
            <person name="Tokuyama T."/>
        </authorList>
    </citation>
    <scope>NUCLEOTIDE SEQUENCE</scope>
</reference>
<feature type="binding site" evidence="11 12">
    <location>
        <begin position="59"/>
        <end position="62"/>
    </location>
    <ligand>
        <name>substrate</name>
    </ligand>
</feature>
<feature type="binding site" evidence="11 13">
    <location>
        <position position="320"/>
    </location>
    <ligand>
        <name>ATP</name>
        <dbReference type="ChEBI" id="CHEBI:30616"/>
    </ligand>
</feature>
<keyword evidence="6 11" id="KW-0963">Cytoplasm</keyword>
<evidence type="ECO:0000313" key="15">
    <source>
        <dbReference type="EMBL" id="AAW66874.1"/>
    </source>
</evidence>
<feature type="binding site" evidence="11">
    <location>
        <position position="147"/>
    </location>
    <ligand>
        <name>substrate</name>
    </ligand>
</feature>
<comment type="subunit">
    <text evidence="4 11">Monomer.</text>
</comment>
<dbReference type="PRINTS" id="PR00477">
    <property type="entry name" value="PHGLYCKINASE"/>
</dbReference>
<dbReference type="GO" id="GO:0005524">
    <property type="term" value="F:ATP binding"/>
    <property type="evidence" value="ECO:0007669"/>
    <property type="project" value="UniProtKB-KW"/>
</dbReference>
<keyword evidence="7 11" id="KW-0808">Transferase</keyword>
<gene>
    <name evidence="15" type="primary">cbbK</name>
    <name evidence="11" type="synonym">pgk</name>
</gene>
<dbReference type="GO" id="GO:0004618">
    <property type="term" value="F:phosphoglycerate kinase activity"/>
    <property type="evidence" value="ECO:0007669"/>
    <property type="project" value="UniProtKB-UniRule"/>
</dbReference>
<keyword evidence="11" id="KW-0324">Glycolysis</keyword>
<evidence type="ECO:0000256" key="2">
    <source>
        <dbReference type="ARBA" id="ARBA00004496"/>
    </source>
</evidence>
<feature type="binding site" evidence="12">
    <location>
        <position position="147"/>
    </location>
    <ligand>
        <name>(2R)-3-phosphoglycerate</name>
        <dbReference type="ChEBI" id="CHEBI:58272"/>
    </ligand>
</feature>
<dbReference type="FunFam" id="3.40.50.1260:FF:000002">
    <property type="entry name" value="Phosphoglycerate kinase"/>
    <property type="match status" value="1"/>
</dbReference>
<dbReference type="HAMAP" id="MF_00145">
    <property type="entry name" value="Phosphoglyc_kinase"/>
    <property type="match status" value="1"/>
</dbReference>
<evidence type="ECO:0000256" key="6">
    <source>
        <dbReference type="ARBA" id="ARBA00022490"/>
    </source>
</evidence>
<evidence type="ECO:0000256" key="12">
    <source>
        <dbReference type="PIRSR" id="PIRSR000724-1"/>
    </source>
</evidence>
<feature type="binding site" evidence="12">
    <location>
        <position position="36"/>
    </location>
    <ligand>
        <name>(2R)-3-phosphoglycerate</name>
        <dbReference type="ChEBI" id="CHEBI:58272"/>
    </ligand>
</feature>
<keyword evidence="8 11" id="KW-0547">Nucleotide-binding</keyword>
<dbReference type="PANTHER" id="PTHR11406:SF23">
    <property type="entry name" value="PHOSPHOGLYCERATE KINASE 1, CHLOROPLASTIC-RELATED"/>
    <property type="match status" value="1"/>
</dbReference>
<comment type="pathway">
    <text evidence="11">Carbohydrate degradation; glycolysis; pyruvate from D-glyceraldehyde 3-phosphate: step 2/5.</text>
</comment>
<dbReference type="EMBL" id="AY742784">
    <property type="protein sequence ID" value="AAW66874.1"/>
    <property type="molecule type" value="Genomic_DNA"/>
</dbReference>
<evidence type="ECO:0000256" key="7">
    <source>
        <dbReference type="ARBA" id="ARBA00022679"/>
    </source>
</evidence>
<proteinExistence type="inferred from homology"/>
<dbReference type="Gene3D" id="3.40.50.1260">
    <property type="entry name" value="Phosphoglycerate kinase, N-terminal domain"/>
    <property type="match status" value="2"/>
</dbReference>
<name>Q4JDH4_9PROT</name>
<dbReference type="InterPro" id="IPR036043">
    <property type="entry name" value="Phosphoglycerate_kinase_sf"/>
</dbReference>